<dbReference type="InterPro" id="IPR023765">
    <property type="entry name" value="SBP_5_CS"/>
</dbReference>
<evidence type="ECO:0000256" key="5">
    <source>
        <dbReference type="SAM" id="MobiDB-lite"/>
    </source>
</evidence>
<comment type="similarity">
    <text evidence="2">Belongs to the bacterial solute-binding protein 5 family.</text>
</comment>
<reference evidence="8 9" key="1">
    <citation type="submission" date="2016-11" db="EMBL/GenBank/DDBJ databases">
        <authorList>
            <person name="Jaros S."/>
            <person name="Januszkiewicz K."/>
            <person name="Wedrychowicz H."/>
        </authorList>
    </citation>
    <scope>NUCLEOTIDE SEQUENCE [LARGE SCALE GENOMIC DNA]</scope>
    <source>
        <strain evidence="8 9">DSM 10068</strain>
    </source>
</reference>
<dbReference type="PANTHER" id="PTHR30290">
    <property type="entry name" value="PERIPLASMIC BINDING COMPONENT OF ABC TRANSPORTER"/>
    <property type="match status" value="1"/>
</dbReference>
<dbReference type="GO" id="GO:1904680">
    <property type="term" value="F:peptide transmembrane transporter activity"/>
    <property type="evidence" value="ECO:0007669"/>
    <property type="project" value="TreeGrafter"/>
</dbReference>
<feature type="chain" id="PRO_5039053956" evidence="6">
    <location>
        <begin position="32"/>
        <end position="532"/>
    </location>
</feature>
<evidence type="ECO:0000313" key="9">
    <source>
        <dbReference type="Proteomes" id="UP000183995"/>
    </source>
</evidence>
<dbReference type="Gene3D" id="3.40.190.10">
    <property type="entry name" value="Periplasmic binding protein-like II"/>
    <property type="match status" value="1"/>
</dbReference>
<evidence type="ECO:0000256" key="4">
    <source>
        <dbReference type="ARBA" id="ARBA00022729"/>
    </source>
</evidence>
<dbReference type="InterPro" id="IPR039424">
    <property type="entry name" value="SBP_5"/>
</dbReference>
<dbReference type="AlphaFoldDB" id="A0A1M5XAU6"/>
<evidence type="ECO:0000256" key="3">
    <source>
        <dbReference type="ARBA" id="ARBA00022448"/>
    </source>
</evidence>
<keyword evidence="3" id="KW-0813">Transport</keyword>
<evidence type="ECO:0000256" key="2">
    <source>
        <dbReference type="ARBA" id="ARBA00005695"/>
    </source>
</evidence>
<dbReference type="PANTHER" id="PTHR30290:SF9">
    <property type="entry name" value="OLIGOPEPTIDE-BINDING PROTEIN APPA"/>
    <property type="match status" value="1"/>
</dbReference>
<proteinExistence type="inferred from homology"/>
<dbReference type="PIRSF" id="PIRSF002741">
    <property type="entry name" value="MppA"/>
    <property type="match status" value="1"/>
</dbReference>
<feature type="domain" description="Solute-binding protein family 5" evidence="7">
    <location>
        <begin position="106"/>
        <end position="454"/>
    </location>
</feature>
<sequence>MKTRKERNMKNFKRIIAVALVGILSLSAGCAATQKEAAPENSVPPVTESASPSAAQSTPASDVTVRVALGSEPDNLDPMLSAATDTAAVMMNVYEGLMGFDQKGDFIPAIAQSYTAAPDGLSYTFTLKKGVKFHDGKDCTAKDVKYTYEKLAGLTGEKPLNSTLSQELVKVETPDDYTVVLTLKQRDAGFMSKTILSIEEEGYADNSTKPIGTGPYKFVEYIQGQKIVLEKNENYSTIAERKPTIGKVEFVIMTDENAKLMALKSGNLDIAGVSAPNAAALGDDFSIVQGPQNMVQVLALNNAVKPLDNLKVRQAINYAVNKDEIIGAVVDGKGTKVESFLSPSMATYYNDNIAAYKTDIEKAKSLLKEAGYEKGFDLTITVPSNYQTHIDTAQVIKDQLAQVGINVNIQLIEWAQWLDGVYTKRDYQSTIIGHSGKLDPQDFLNRFTSTYDKNYFNFTNPDYDKLVTEAAATTDISQRAALYKQCQQFLVDQAASVFIQDPHIIFAVSKKLDGLQIYPVTFFNMSDIHVKS</sequence>
<dbReference type="EMBL" id="FQXV01000005">
    <property type="protein sequence ID" value="SHH96950.1"/>
    <property type="molecule type" value="Genomic_DNA"/>
</dbReference>
<comment type="subcellular location">
    <subcellularLocation>
        <location evidence="1">Cell membrane</location>
        <topology evidence="1">Lipid-anchor</topology>
    </subcellularLocation>
</comment>
<keyword evidence="9" id="KW-1185">Reference proteome</keyword>
<evidence type="ECO:0000313" key="8">
    <source>
        <dbReference type="EMBL" id="SHH96950.1"/>
    </source>
</evidence>
<dbReference type="STRING" id="1123282.SAMN02745823_01661"/>
<name>A0A1M5XAU6_9FIRM</name>
<feature type="signal peptide" evidence="6">
    <location>
        <begin position="1"/>
        <end position="31"/>
    </location>
</feature>
<dbReference type="GO" id="GO:0043190">
    <property type="term" value="C:ATP-binding cassette (ABC) transporter complex"/>
    <property type="evidence" value="ECO:0007669"/>
    <property type="project" value="InterPro"/>
</dbReference>
<dbReference type="InterPro" id="IPR000914">
    <property type="entry name" value="SBP_5_dom"/>
</dbReference>
<feature type="compositionally biased region" description="Low complexity" evidence="5">
    <location>
        <begin position="49"/>
        <end position="61"/>
    </location>
</feature>
<protein>
    <submittedName>
        <fullName evidence="8">Peptide/nickel transport system substrate-binding protein</fullName>
    </submittedName>
</protein>
<evidence type="ECO:0000259" key="7">
    <source>
        <dbReference type="Pfam" id="PF00496"/>
    </source>
</evidence>
<dbReference type="SUPFAM" id="SSF53850">
    <property type="entry name" value="Periplasmic binding protein-like II"/>
    <property type="match status" value="1"/>
</dbReference>
<evidence type="ECO:0000256" key="1">
    <source>
        <dbReference type="ARBA" id="ARBA00004193"/>
    </source>
</evidence>
<accession>A0A1M5XAU6</accession>
<dbReference type="PROSITE" id="PS51257">
    <property type="entry name" value="PROKAR_LIPOPROTEIN"/>
    <property type="match status" value="1"/>
</dbReference>
<dbReference type="Gene3D" id="3.10.105.10">
    <property type="entry name" value="Dipeptide-binding Protein, Domain 3"/>
    <property type="match status" value="1"/>
</dbReference>
<dbReference type="GO" id="GO:0042597">
    <property type="term" value="C:periplasmic space"/>
    <property type="evidence" value="ECO:0007669"/>
    <property type="project" value="UniProtKB-ARBA"/>
</dbReference>
<dbReference type="GO" id="GO:0015833">
    <property type="term" value="P:peptide transport"/>
    <property type="evidence" value="ECO:0007669"/>
    <property type="project" value="TreeGrafter"/>
</dbReference>
<dbReference type="Pfam" id="PF00496">
    <property type="entry name" value="SBP_bac_5"/>
    <property type="match status" value="1"/>
</dbReference>
<evidence type="ECO:0000256" key="6">
    <source>
        <dbReference type="SAM" id="SignalP"/>
    </source>
</evidence>
<dbReference type="InterPro" id="IPR030678">
    <property type="entry name" value="Peptide/Ni-bd"/>
</dbReference>
<organism evidence="8 9">
    <name type="scientific">Sporobacter termitidis DSM 10068</name>
    <dbReference type="NCBI Taxonomy" id="1123282"/>
    <lineage>
        <taxon>Bacteria</taxon>
        <taxon>Bacillati</taxon>
        <taxon>Bacillota</taxon>
        <taxon>Clostridia</taxon>
        <taxon>Eubacteriales</taxon>
        <taxon>Oscillospiraceae</taxon>
        <taxon>Sporobacter</taxon>
    </lineage>
</organism>
<keyword evidence="4 6" id="KW-0732">Signal</keyword>
<feature type="region of interest" description="Disordered" evidence="5">
    <location>
        <begin position="36"/>
        <end position="62"/>
    </location>
</feature>
<dbReference type="PROSITE" id="PS01040">
    <property type="entry name" value="SBP_BACTERIAL_5"/>
    <property type="match status" value="1"/>
</dbReference>
<dbReference type="Proteomes" id="UP000183995">
    <property type="component" value="Unassembled WGS sequence"/>
</dbReference>
<gene>
    <name evidence="8" type="ORF">SAMN02745823_01661</name>
</gene>
<dbReference type="RefSeq" id="WP_242941173.1">
    <property type="nucleotide sequence ID" value="NZ_FQXV01000005.1"/>
</dbReference>
<dbReference type="Gene3D" id="3.90.76.10">
    <property type="entry name" value="Dipeptide-binding Protein, Domain 1"/>
    <property type="match status" value="1"/>
</dbReference>